<dbReference type="CDD" id="cd06261">
    <property type="entry name" value="TM_PBP2"/>
    <property type="match status" value="1"/>
</dbReference>
<geneLocation type="plasmid" evidence="10">
    <name>II</name>
</geneLocation>
<feature type="transmembrane region" description="Helical" evidence="7">
    <location>
        <begin position="26"/>
        <end position="49"/>
    </location>
</feature>
<protein>
    <submittedName>
        <fullName evidence="9">ABC transporter substrate binding inner membrane protein</fullName>
    </submittedName>
</protein>
<dbReference type="InterPro" id="IPR000515">
    <property type="entry name" value="MetI-like"/>
</dbReference>
<feature type="transmembrane region" description="Helical" evidence="7">
    <location>
        <begin position="273"/>
        <end position="297"/>
    </location>
</feature>
<name>A0A068T0N1_NEOGA</name>
<feature type="transmembrane region" description="Helical" evidence="7">
    <location>
        <begin position="124"/>
        <end position="144"/>
    </location>
</feature>
<keyword evidence="10" id="KW-1185">Reference proteome</keyword>
<dbReference type="OrthoDB" id="9805108at2"/>
<dbReference type="HOGENOM" id="CLU_016047_0_0_5"/>
<keyword evidence="6 7" id="KW-0472">Membrane</keyword>
<evidence type="ECO:0000313" key="9">
    <source>
        <dbReference type="EMBL" id="CDN52002.1"/>
    </source>
</evidence>
<dbReference type="GO" id="GO:0055085">
    <property type="term" value="P:transmembrane transport"/>
    <property type="evidence" value="ECO:0007669"/>
    <property type="project" value="InterPro"/>
</dbReference>
<evidence type="ECO:0000256" key="1">
    <source>
        <dbReference type="ARBA" id="ARBA00004651"/>
    </source>
</evidence>
<dbReference type="Pfam" id="PF00528">
    <property type="entry name" value="BPD_transp_1"/>
    <property type="match status" value="1"/>
</dbReference>
<dbReference type="PROSITE" id="PS50928">
    <property type="entry name" value="ABC_TM1"/>
    <property type="match status" value="1"/>
</dbReference>
<proteinExistence type="inferred from homology"/>
<evidence type="ECO:0000256" key="5">
    <source>
        <dbReference type="ARBA" id="ARBA00022989"/>
    </source>
</evidence>
<dbReference type="PANTHER" id="PTHR30193">
    <property type="entry name" value="ABC TRANSPORTER PERMEASE PROTEIN"/>
    <property type="match status" value="1"/>
</dbReference>
<dbReference type="eggNOG" id="COG1175">
    <property type="taxonomic scope" value="Bacteria"/>
</dbReference>
<evidence type="ECO:0000256" key="2">
    <source>
        <dbReference type="ARBA" id="ARBA00022448"/>
    </source>
</evidence>
<evidence type="ECO:0000256" key="6">
    <source>
        <dbReference type="ARBA" id="ARBA00023136"/>
    </source>
</evidence>
<dbReference type="Proteomes" id="UP000028181">
    <property type="component" value="Plasmid pHAMBI540a"/>
</dbReference>
<dbReference type="RefSeq" id="WP_041365724.1">
    <property type="nucleotide sequence ID" value="NZ_HG938354.1"/>
</dbReference>
<dbReference type="Gene3D" id="1.10.3720.10">
    <property type="entry name" value="MetI-like"/>
    <property type="match status" value="1"/>
</dbReference>
<feature type="transmembrane region" description="Helical" evidence="7">
    <location>
        <begin position="93"/>
        <end position="112"/>
    </location>
</feature>
<evidence type="ECO:0000313" key="10">
    <source>
        <dbReference type="Proteomes" id="UP000028181"/>
    </source>
</evidence>
<dbReference type="KEGG" id="ngg:RG540_PA13260"/>
<dbReference type="GeneID" id="24261315"/>
<sequence length="310" mass="34419">MDTFTRTRPGRSRMARLSRMQKDGKLATILLFLPPALVLFTIFVIWPIINAAHLSFFKWSGYGAVTNFVGMQNYQRLINHSVFHQSMWNSLKLVLASILIQIPLALAMALLIYRKTPVNTVFRLIFFAPYILAEIATGLIWSFIFDGDYGVSGQIAAALGIEPIYILADRQYAFMAIITVIVWKYFGYHMMIFIAALQAVPSDLIEAADIDGAGPWQKVFYVKLPLISHAIKLSAFFAIIGALQVFDIIIPLTNGGPSNSTHSIVSYLYTYGLAQLNVGYGSAVGVVLFILCLVSAFGYRRLALSKGDVL</sequence>
<evidence type="ECO:0000256" key="7">
    <source>
        <dbReference type="RuleBase" id="RU363032"/>
    </source>
</evidence>
<evidence type="ECO:0000256" key="4">
    <source>
        <dbReference type="ARBA" id="ARBA00022692"/>
    </source>
</evidence>
<feature type="domain" description="ABC transmembrane type-1" evidence="8">
    <location>
        <begin position="87"/>
        <end position="299"/>
    </location>
</feature>
<evidence type="ECO:0000259" key="8">
    <source>
        <dbReference type="PROSITE" id="PS50928"/>
    </source>
</evidence>
<keyword evidence="5 7" id="KW-1133">Transmembrane helix</keyword>
<dbReference type="InterPro" id="IPR035906">
    <property type="entry name" value="MetI-like_sf"/>
</dbReference>
<dbReference type="InterPro" id="IPR051393">
    <property type="entry name" value="ABC_transporter_permease"/>
</dbReference>
<dbReference type="GO" id="GO:0005886">
    <property type="term" value="C:plasma membrane"/>
    <property type="evidence" value="ECO:0007669"/>
    <property type="project" value="UniProtKB-SubCell"/>
</dbReference>
<keyword evidence="9" id="KW-0614">Plasmid</keyword>
<evidence type="ECO:0000256" key="3">
    <source>
        <dbReference type="ARBA" id="ARBA00022475"/>
    </source>
</evidence>
<gene>
    <name evidence="9" type="ORF">RG540_PA13260</name>
</gene>
<accession>A0A068T0N1</accession>
<dbReference type="AlphaFoldDB" id="A0A068T0N1"/>
<dbReference type="SUPFAM" id="SSF161098">
    <property type="entry name" value="MetI-like"/>
    <property type="match status" value="1"/>
</dbReference>
<comment type="similarity">
    <text evidence="7">Belongs to the binding-protein-dependent transport system permease family.</text>
</comment>
<keyword evidence="3" id="KW-1003">Cell membrane</keyword>
<comment type="subcellular location">
    <subcellularLocation>
        <location evidence="1 7">Cell membrane</location>
        <topology evidence="1 7">Multi-pass membrane protein</topology>
    </subcellularLocation>
</comment>
<dbReference type="EMBL" id="HG938354">
    <property type="protein sequence ID" value="CDN52002.1"/>
    <property type="molecule type" value="Genomic_DNA"/>
</dbReference>
<feature type="transmembrane region" description="Helical" evidence="7">
    <location>
        <begin position="233"/>
        <end position="253"/>
    </location>
</feature>
<organism evidence="9 10">
    <name type="scientific">Neorhizobium galegae bv. orientalis str. HAMBI 540</name>
    <dbReference type="NCBI Taxonomy" id="1028800"/>
    <lineage>
        <taxon>Bacteria</taxon>
        <taxon>Pseudomonadati</taxon>
        <taxon>Pseudomonadota</taxon>
        <taxon>Alphaproteobacteria</taxon>
        <taxon>Hyphomicrobiales</taxon>
        <taxon>Rhizobiaceae</taxon>
        <taxon>Rhizobium/Agrobacterium group</taxon>
        <taxon>Neorhizobium</taxon>
    </lineage>
</organism>
<dbReference type="PANTHER" id="PTHR30193:SF41">
    <property type="entry name" value="DIACETYLCHITOBIOSE UPTAKE SYSTEM PERMEASE PROTEIN NGCF"/>
    <property type="match status" value="1"/>
</dbReference>
<keyword evidence="2 7" id="KW-0813">Transport</keyword>
<feature type="transmembrane region" description="Helical" evidence="7">
    <location>
        <begin position="164"/>
        <end position="186"/>
    </location>
</feature>
<keyword evidence="4 7" id="KW-0812">Transmembrane</keyword>
<reference evidence="10" key="1">
    <citation type="journal article" date="2014" name="BMC Genomics">
        <title>Genome sequencing of two Neorhizobium galegae strains reveals a noeT gene responsible for the unusual acetylation of the nodulation factors.</title>
        <authorList>
            <person name="Osterman J."/>
            <person name="Marsh J."/>
            <person name="Laine P.K."/>
            <person name="Zeng Z."/>
            <person name="Alatalo E."/>
            <person name="Sullivan J.T."/>
            <person name="Young J.P."/>
            <person name="Thomas-Oates J."/>
            <person name="Paulin L."/>
            <person name="Lindstrom K."/>
        </authorList>
    </citation>
    <scope>NUCLEOTIDE SEQUENCE [LARGE SCALE GENOMIC DNA]</scope>
    <source>
        <strain evidence="10">HAMBI 540</strain>
    </source>
</reference>
<dbReference type="PATRIC" id="fig|1028800.3.peg.5971"/>